<dbReference type="InterPro" id="IPR011051">
    <property type="entry name" value="RmlC_Cupin_sf"/>
</dbReference>
<feature type="domain" description="Phosphomannose isomerase type I catalytic" evidence="7">
    <location>
        <begin position="3"/>
        <end position="105"/>
    </location>
</feature>
<dbReference type="Proteomes" id="UP000245845">
    <property type="component" value="Unassembled WGS sequence"/>
</dbReference>
<proteinExistence type="predicted"/>
<dbReference type="Pfam" id="PF20511">
    <property type="entry name" value="PMI_typeI_cat"/>
    <property type="match status" value="1"/>
</dbReference>
<dbReference type="PANTHER" id="PTHR42742:SF3">
    <property type="entry name" value="FRUCTOKINASE"/>
    <property type="match status" value="1"/>
</dbReference>
<dbReference type="InterPro" id="IPR014710">
    <property type="entry name" value="RmlC-like_jellyroll"/>
</dbReference>
<accession>A0A2Y9BMC3</accession>
<evidence type="ECO:0000256" key="2">
    <source>
        <dbReference type="ARBA" id="ARBA00022833"/>
    </source>
</evidence>
<dbReference type="SUPFAM" id="SSF51182">
    <property type="entry name" value="RmlC-like cupins"/>
    <property type="match status" value="1"/>
</dbReference>
<feature type="binding site" evidence="5">
    <location>
        <position position="116"/>
    </location>
    <ligand>
        <name>Zn(2+)</name>
        <dbReference type="ChEBI" id="CHEBI:29105"/>
    </ligand>
</feature>
<evidence type="ECO:0000256" key="5">
    <source>
        <dbReference type="PIRSR" id="PIRSR036894-1"/>
    </source>
</evidence>
<keyword evidence="9" id="KW-0413">Isomerase</keyword>
<dbReference type="InterPro" id="IPR051804">
    <property type="entry name" value="Carb_Metab_Reg_Kinase/Isom"/>
</dbReference>
<dbReference type="GO" id="GO:0004476">
    <property type="term" value="F:mannose-6-phosphate isomerase activity"/>
    <property type="evidence" value="ECO:0007669"/>
    <property type="project" value="InterPro"/>
</dbReference>
<dbReference type="Gene3D" id="2.60.120.10">
    <property type="entry name" value="Jelly Rolls"/>
    <property type="match status" value="2"/>
</dbReference>
<dbReference type="PANTHER" id="PTHR42742">
    <property type="entry name" value="TRANSCRIPTIONAL REPRESSOR MPRA"/>
    <property type="match status" value="1"/>
</dbReference>
<organism evidence="9 10">
    <name type="scientific">Faecalicatena orotica</name>
    <dbReference type="NCBI Taxonomy" id="1544"/>
    <lineage>
        <taxon>Bacteria</taxon>
        <taxon>Bacillati</taxon>
        <taxon>Bacillota</taxon>
        <taxon>Clostridia</taxon>
        <taxon>Lachnospirales</taxon>
        <taxon>Lachnospiraceae</taxon>
        <taxon>Faecalicatena</taxon>
    </lineage>
</organism>
<dbReference type="InterPro" id="IPR014628">
    <property type="entry name" value="Man6P_isomerase_Firm_short"/>
</dbReference>
<keyword evidence="10" id="KW-1185">Reference proteome</keyword>
<feature type="active site" evidence="6">
    <location>
        <position position="194"/>
    </location>
</feature>
<keyword evidence="1 5" id="KW-0479">Metal-binding</keyword>
<evidence type="ECO:0000313" key="9">
    <source>
        <dbReference type="EMBL" id="PWJ19058.1"/>
    </source>
</evidence>
<dbReference type="GO" id="GO:0009298">
    <property type="term" value="P:GDP-mannose biosynthetic process"/>
    <property type="evidence" value="ECO:0007669"/>
    <property type="project" value="InterPro"/>
</dbReference>
<dbReference type="CDD" id="cd07010">
    <property type="entry name" value="cupin_PMI_type_I_N_bac"/>
    <property type="match status" value="1"/>
</dbReference>
<keyword evidence="2 5" id="KW-0862">Zinc</keyword>
<dbReference type="InterPro" id="IPR049071">
    <property type="entry name" value="MPI_cupin_dom"/>
</dbReference>
<comment type="caution">
    <text evidence="9">The sequence shown here is derived from an EMBL/GenBank/DDBJ whole genome shotgun (WGS) entry which is preliminary data.</text>
</comment>
<sequence>MALVKLRPSYKDYLWGGRKLMTDFYKEYDGEVLAESWELSCHKDGHSYIAAGEYAGETLEEYILMEGKKILGRNARKFEQFPVLIKFIDAAEDLSIQVHPSDEYAIENERQYGKTEMWYVVDCEEGASLYYGFSKEVSKEELEQRIRDNTLLEVLNKVYVKKGDVLFIEPGTIHAIGKGNVIAEIQQNSNVTYRVYDYGRKDKNGKERDLHIEKALQVTKRIPILRQKSFEPHIASCEYFTVDKLVLDGSIMKRMSGTIDPATFVSMLVLDGEGTIQAGKEELIFRKGDSLFITADTGNYEMEGKCEVLVTTL</sequence>
<dbReference type="PIRSF" id="PIRSF036894">
    <property type="entry name" value="PMI_Firm_short"/>
    <property type="match status" value="1"/>
</dbReference>
<dbReference type="RefSeq" id="WP_109733920.1">
    <property type="nucleotide sequence ID" value="NZ_BAAACK010000028.1"/>
</dbReference>
<dbReference type="InterPro" id="IPR016305">
    <property type="entry name" value="Mannose-6-P_Isomerase"/>
</dbReference>
<dbReference type="PRINTS" id="PR00714">
    <property type="entry name" value="MAN6PISMRASE"/>
</dbReference>
<evidence type="ECO:0000259" key="7">
    <source>
        <dbReference type="Pfam" id="PF20511"/>
    </source>
</evidence>
<evidence type="ECO:0000313" key="10">
    <source>
        <dbReference type="Proteomes" id="UP000245845"/>
    </source>
</evidence>
<dbReference type="GO" id="GO:0005975">
    <property type="term" value="P:carbohydrate metabolic process"/>
    <property type="evidence" value="ECO:0007669"/>
    <property type="project" value="InterPro"/>
</dbReference>
<evidence type="ECO:0000256" key="6">
    <source>
        <dbReference type="PIRSR" id="PIRSR036894-2"/>
    </source>
</evidence>
<feature type="binding site" evidence="5">
    <location>
        <position position="174"/>
    </location>
    <ligand>
        <name>Zn(2+)</name>
        <dbReference type="ChEBI" id="CHEBI:29105"/>
    </ligand>
</feature>
<evidence type="ECO:0000256" key="4">
    <source>
        <dbReference type="ARBA" id="ARBA00030762"/>
    </source>
</evidence>
<feature type="binding site" evidence="5">
    <location>
        <position position="99"/>
    </location>
    <ligand>
        <name>Zn(2+)</name>
        <dbReference type="ChEBI" id="CHEBI:29105"/>
    </ligand>
</feature>
<comment type="cofactor">
    <cofactor evidence="5">
        <name>Zn(2+)</name>
        <dbReference type="ChEBI" id="CHEBI:29105"/>
    </cofactor>
    <text evidence="5">Binds 1 zinc ion per subunit.</text>
</comment>
<dbReference type="AlphaFoldDB" id="A0A2Y9BMC3"/>
<dbReference type="EMBL" id="QGDL01000024">
    <property type="protein sequence ID" value="PWJ19058.1"/>
    <property type="molecule type" value="Genomic_DNA"/>
</dbReference>
<feature type="domain" description="Mannose-6-phosphate isomerase cupin" evidence="8">
    <location>
        <begin position="236"/>
        <end position="311"/>
    </location>
</feature>
<dbReference type="Pfam" id="PF21621">
    <property type="entry name" value="MPI_cupin_dom"/>
    <property type="match status" value="1"/>
</dbReference>
<evidence type="ECO:0000259" key="8">
    <source>
        <dbReference type="Pfam" id="PF21621"/>
    </source>
</evidence>
<evidence type="ECO:0000256" key="3">
    <source>
        <dbReference type="ARBA" id="ARBA00029741"/>
    </source>
</evidence>
<reference evidence="9 10" key="1">
    <citation type="submission" date="2018-05" db="EMBL/GenBank/DDBJ databases">
        <title>The Hungate 1000. A catalogue of reference genomes from the rumen microbiome.</title>
        <authorList>
            <person name="Kelly W."/>
        </authorList>
    </citation>
    <scope>NUCLEOTIDE SEQUENCE [LARGE SCALE GENOMIC DNA]</scope>
    <source>
        <strain evidence="9 10">NLAE-zl-C242</strain>
    </source>
</reference>
<name>A0A2Y9BMC3_9FIRM</name>
<dbReference type="GO" id="GO:0008270">
    <property type="term" value="F:zinc ion binding"/>
    <property type="evidence" value="ECO:0007669"/>
    <property type="project" value="InterPro"/>
</dbReference>
<dbReference type="OrthoDB" id="9808275at2"/>
<evidence type="ECO:0000256" key="1">
    <source>
        <dbReference type="ARBA" id="ARBA00022723"/>
    </source>
</evidence>
<dbReference type="InterPro" id="IPR046457">
    <property type="entry name" value="PMI_typeI_cat"/>
</dbReference>
<gene>
    <name evidence="9" type="ORF">A8806_12420</name>
</gene>
<protein>
    <recommendedName>
        <fullName evidence="3">Phosphohexomutase</fullName>
    </recommendedName>
    <alternativeName>
        <fullName evidence="4">Phosphomannose isomerase</fullName>
    </alternativeName>
</protein>